<comment type="caution">
    <text evidence="9">The sequence shown here is derived from an EMBL/GenBank/DDBJ whole genome shotgun (WGS) entry which is preliminary data.</text>
</comment>
<dbReference type="PIRSF" id="PIRSF000094">
    <property type="entry name" value="Enoyl-ACP_rdct"/>
    <property type="match status" value="1"/>
</dbReference>
<gene>
    <name evidence="9" type="ORF">ACFSB2_18725</name>
</gene>
<organism evidence="9 10">
    <name type="scientific">Alicyclobacillus fodiniaquatilis</name>
    <dbReference type="NCBI Taxonomy" id="1661150"/>
    <lineage>
        <taxon>Bacteria</taxon>
        <taxon>Bacillati</taxon>
        <taxon>Bacillota</taxon>
        <taxon>Bacilli</taxon>
        <taxon>Bacillales</taxon>
        <taxon>Alicyclobacillaceae</taxon>
        <taxon>Alicyclobacillus</taxon>
    </lineage>
</organism>
<evidence type="ECO:0000256" key="4">
    <source>
        <dbReference type="ARBA" id="ARBA00022832"/>
    </source>
</evidence>
<proteinExistence type="inferred from homology"/>
<dbReference type="PANTHER" id="PTHR43639:SF1">
    <property type="entry name" value="SHORT-CHAIN DEHYDROGENASE_REDUCTASE FAMILY PROTEIN"/>
    <property type="match status" value="1"/>
</dbReference>
<dbReference type="Pfam" id="PF13561">
    <property type="entry name" value="adh_short_C2"/>
    <property type="match status" value="1"/>
</dbReference>
<keyword evidence="3 8" id="KW-0444">Lipid biosynthesis</keyword>
<dbReference type="InterPro" id="IPR002347">
    <property type="entry name" value="SDR_fam"/>
</dbReference>
<keyword evidence="4" id="KW-0276">Fatty acid metabolism</keyword>
<dbReference type="Proteomes" id="UP001597079">
    <property type="component" value="Unassembled WGS sequence"/>
</dbReference>
<dbReference type="PRINTS" id="PR00081">
    <property type="entry name" value="GDHRDH"/>
</dbReference>
<evidence type="ECO:0000256" key="6">
    <source>
        <dbReference type="ARBA" id="ARBA00023098"/>
    </source>
</evidence>
<comment type="catalytic activity">
    <reaction evidence="8">
        <text>a 2,3-saturated acyl-[ACP] + NAD(+) = a (2E)-enoyl-[ACP] + NADH + H(+)</text>
        <dbReference type="Rhea" id="RHEA:10240"/>
        <dbReference type="Rhea" id="RHEA-COMP:9925"/>
        <dbReference type="Rhea" id="RHEA-COMP:9926"/>
        <dbReference type="ChEBI" id="CHEBI:15378"/>
        <dbReference type="ChEBI" id="CHEBI:57540"/>
        <dbReference type="ChEBI" id="CHEBI:57945"/>
        <dbReference type="ChEBI" id="CHEBI:78784"/>
        <dbReference type="ChEBI" id="CHEBI:78785"/>
        <dbReference type="EC" id="1.3.1.9"/>
    </reaction>
</comment>
<name>A0ABW4JJZ2_9BACL</name>
<comment type="similarity">
    <text evidence="2 8">Belongs to the short-chain dehydrogenases/reductases (SDR) family. FabI subfamily.</text>
</comment>
<dbReference type="EMBL" id="JBHUCX010000074">
    <property type="protein sequence ID" value="MFD1676712.1"/>
    <property type="molecule type" value="Genomic_DNA"/>
</dbReference>
<keyword evidence="6" id="KW-0443">Lipid metabolism</keyword>
<accession>A0ABW4JJZ2</accession>
<evidence type="ECO:0000256" key="7">
    <source>
        <dbReference type="ARBA" id="ARBA00023160"/>
    </source>
</evidence>
<dbReference type="InterPro" id="IPR014358">
    <property type="entry name" value="Enoyl-ACP_Rdtase_NADH"/>
</dbReference>
<keyword evidence="8" id="KW-0520">NAD</keyword>
<dbReference type="InterPro" id="IPR036291">
    <property type="entry name" value="NAD(P)-bd_dom_sf"/>
</dbReference>
<evidence type="ECO:0000256" key="5">
    <source>
        <dbReference type="ARBA" id="ARBA00023002"/>
    </source>
</evidence>
<dbReference type="Gene3D" id="3.40.50.720">
    <property type="entry name" value="NAD(P)-binding Rossmann-like Domain"/>
    <property type="match status" value="1"/>
</dbReference>
<evidence type="ECO:0000313" key="10">
    <source>
        <dbReference type="Proteomes" id="UP001597079"/>
    </source>
</evidence>
<evidence type="ECO:0000256" key="2">
    <source>
        <dbReference type="ARBA" id="ARBA00009233"/>
    </source>
</evidence>
<sequence>MAGLLEGKKAFITGSGRGIGRATALAMARHGADVVIHYRRDADQAEKTATEIRALGREALVVKAELESQDEINAAFDVIEQNWGALDIFVASAAASAFKPIEQLKDYNLDRTYQVVIHSTVFAAQRCLPLMAGRGGRIITMSSMGSTYTLPRYSVLGSAKAALESMTRYLASEFGPHGITVNALNPGVVDTESAKFYGGANNDQYQADVIAHTPLARLGTPEDVADVAVFLASDLSRFITGEVIKIDGGLTLLTGGFESF</sequence>
<evidence type="ECO:0000256" key="3">
    <source>
        <dbReference type="ARBA" id="ARBA00022516"/>
    </source>
</evidence>
<dbReference type="EC" id="1.3.1.9" evidence="8"/>
<dbReference type="SUPFAM" id="SSF51735">
    <property type="entry name" value="NAD(P)-binding Rossmann-fold domains"/>
    <property type="match status" value="1"/>
</dbReference>
<evidence type="ECO:0000313" key="9">
    <source>
        <dbReference type="EMBL" id="MFD1676712.1"/>
    </source>
</evidence>
<keyword evidence="10" id="KW-1185">Reference proteome</keyword>
<dbReference type="PANTHER" id="PTHR43639">
    <property type="entry name" value="OXIDOREDUCTASE, SHORT-CHAIN DEHYDROGENASE/REDUCTASE FAMILY (AFU_ORTHOLOGUE AFUA_5G02870)"/>
    <property type="match status" value="1"/>
</dbReference>
<evidence type="ECO:0000256" key="8">
    <source>
        <dbReference type="PIRNR" id="PIRNR000094"/>
    </source>
</evidence>
<protein>
    <recommendedName>
        <fullName evidence="8">Enoyl-[acyl-carrier-protein] reductase [NADH]</fullName>
        <ecNumber evidence="8">1.3.1.9</ecNumber>
    </recommendedName>
</protein>
<keyword evidence="7 8" id="KW-0275">Fatty acid biosynthesis</keyword>
<reference evidence="10" key="1">
    <citation type="journal article" date="2019" name="Int. J. Syst. Evol. Microbiol.">
        <title>The Global Catalogue of Microorganisms (GCM) 10K type strain sequencing project: providing services to taxonomists for standard genome sequencing and annotation.</title>
        <authorList>
            <consortium name="The Broad Institute Genomics Platform"/>
            <consortium name="The Broad Institute Genome Sequencing Center for Infectious Disease"/>
            <person name="Wu L."/>
            <person name="Ma J."/>
        </authorList>
    </citation>
    <scope>NUCLEOTIDE SEQUENCE [LARGE SCALE GENOMIC DNA]</scope>
    <source>
        <strain evidence="10">CGMCC 1.12286</strain>
    </source>
</reference>
<keyword evidence="5 8" id="KW-0560">Oxidoreductase</keyword>
<dbReference type="RefSeq" id="WP_377944619.1">
    <property type="nucleotide sequence ID" value="NZ_JBHUCX010000074.1"/>
</dbReference>
<evidence type="ECO:0000256" key="1">
    <source>
        <dbReference type="ARBA" id="ARBA00005189"/>
    </source>
</evidence>
<comment type="pathway">
    <text evidence="1">Lipid metabolism.</text>
</comment>